<reference evidence="1" key="1">
    <citation type="journal article" date="2023" name="Mol. Biol. Evol.">
        <title>Third-Generation Sequencing Reveals the Adaptive Role of the Epigenome in Three Deep-Sea Polychaetes.</title>
        <authorList>
            <person name="Perez M."/>
            <person name="Aroh O."/>
            <person name="Sun Y."/>
            <person name="Lan Y."/>
            <person name="Juniper S.K."/>
            <person name="Young C.R."/>
            <person name="Angers B."/>
            <person name="Qian P.Y."/>
        </authorList>
    </citation>
    <scope>NUCLEOTIDE SEQUENCE</scope>
    <source>
        <strain evidence="1">R07B-5</strain>
    </source>
</reference>
<keyword evidence="2" id="KW-1185">Reference proteome</keyword>
<dbReference type="Proteomes" id="UP001209878">
    <property type="component" value="Unassembled WGS sequence"/>
</dbReference>
<organism evidence="1 2">
    <name type="scientific">Ridgeia piscesae</name>
    <name type="common">Tubeworm</name>
    <dbReference type="NCBI Taxonomy" id="27915"/>
    <lineage>
        <taxon>Eukaryota</taxon>
        <taxon>Metazoa</taxon>
        <taxon>Spiralia</taxon>
        <taxon>Lophotrochozoa</taxon>
        <taxon>Annelida</taxon>
        <taxon>Polychaeta</taxon>
        <taxon>Sedentaria</taxon>
        <taxon>Canalipalpata</taxon>
        <taxon>Sabellida</taxon>
        <taxon>Siboglinidae</taxon>
        <taxon>Ridgeia</taxon>
    </lineage>
</organism>
<accession>A0AAD9P301</accession>
<proteinExistence type="predicted"/>
<evidence type="ECO:0000313" key="2">
    <source>
        <dbReference type="Proteomes" id="UP001209878"/>
    </source>
</evidence>
<gene>
    <name evidence="1" type="ORF">NP493_175g02000</name>
</gene>
<evidence type="ECO:0000313" key="1">
    <source>
        <dbReference type="EMBL" id="KAK2187208.1"/>
    </source>
</evidence>
<dbReference type="EMBL" id="JAODUO010000174">
    <property type="protein sequence ID" value="KAK2187208.1"/>
    <property type="molecule type" value="Genomic_DNA"/>
</dbReference>
<comment type="caution">
    <text evidence="1">The sequence shown here is derived from an EMBL/GenBank/DDBJ whole genome shotgun (WGS) entry which is preliminary data.</text>
</comment>
<dbReference type="AlphaFoldDB" id="A0AAD9P301"/>
<name>A0AAD9P301_RIDPI</name>
<protein>
    <submittedName>
        <fullName evidence="1">Uncharacterized protein</fullName>
    </submittedName>
</protein>
<sequence>MVNQSFSRPILEGGDTQPSACHRCEVTEILLLRAESCSPPPETEKSR</sequence>